<dbReference type="Pfam" id="PF00397">
    <property type="entry name" value="WW"/>
    <property type="match status" value="2"/>
</dbReference>
<dbReference type="PANTHER" id="PTHR47852">
    <property type="entry name" value="OS06G0298400 PROTEIN"/>
    <property type="match status" value="1"/>
</dbReference>
<reference evidence="3 4" key="1">
    <citation type="submission" date="2024-03" db="EMBL/GenBank/DDBJ databases">
        <title>Aureococcus anophagefferens CCMP1851 and Kratosvirus quantuckense: Draft genome of a second virus-susceptible host strain in the model system.</title>
        <authorList>
            <person name="Chase E."/>
            <person name="Truchon A.R."/>
            <person name="Schepens W."/>
            <person name="Wilhelm S.W."/>
        </authorList>
    </citation>
    <scope>NUCLEOTIDE SEQUENCE [LARGE SCALE GENOMIC DNA]</scope>
    <source>
        <strain evidence="3 4">CCMP1851</strain>
    </source>
</reference>
<evidence type="ECO:0000313" key="3">
    <source>
        <dbReference type="EMBL" id="KAK7239573.1"/>
    </source>
</evidence>
<keyword evidence="4" id="KW-1185">Reference proteome</keyword>
<dbReference type="PROSITE" id="PS50020">
    <property type="entry name" value="WW_DOMAIN_2"/>
    <property type="match status" value="4"/>
</dbReference>
<dbReference type="Proteomes" id="UP001363151">
    <property type="component" value="Unassembled WGS sequence"/>
</dbReference>
<feature type="region of interest" description="Disordered" evidence="1">
    <location>
        <begin position="311"/>
        <end position="347"/>
    </location>
</feature>
<feature type="domain" description="WW" evidence="2">
    <location>
        <begin position="73"/>
        <end position="101"/>
    </location>
</feature>
<evidence type="ECO:0000256" key="1">
    <source>
        <dbReference type="SAM" id="MobiDB-lite"/>
    </source>
</evidence>
<dbReference type="Gene3D" id="2.20.70.10">
    <property type="match status" value="3"/>
</dbReference>
<feature type="compositionally biased region" description="Basic residues" evidence="1">
    <location>
        <begin position="208"/>
        <end position="240"/>
    </location>
</feature>
<feature type="region of interest" description="Disordered" evidence="1">
    <location>
        <begin position="208"/>
        <end position="247"/>
    </location>
</feature>
<dbReference type="EMBL" id="JBBJCI010000223">
    <property type="protein sequence ID" value="KAK7239573.1"/>
    <property type="molecule type" value="Genomic_DNA"/>
</dbReference>
<dbReference type="InterPro" id="IPR036020">
    <property type="entry name" value="WW_dom_sf"/>
</dbReference>
<evidence type="ECO:0000313" key="4">
    <source>
        <dbReference type="Proteomes" id="UP001363151"/>
    </source>
</evidence>
<dbReference type="PROSITE" id="PS01159">
    <property type="entry name" value="WW_DOMAIN_1"/>
    <property type="match status" value="3"/>
</dbReference>
<accession>A0ABR1FVE1</accession>
<dbReference type="CDD" id="cd00201">
    <property type="entry name" value="WW"/>
    <property type="match status" value="2"/>
</dbReference>
<organism evidence="3 4">
    <name type="scientific">Aureococcus anophagefferens</name>
    <name type="common">Harmful bloom alga</name>
    <dbReference type="NCBI Taxonomy" id="44056"/>
    <lineage>
        <taxon>Eukaryota</taxon>
        <taxon>Sar</taxon>
        <taxon>Stramenopiles</taxon>
        <taxon>Ochrophyta</taxon>
        <taxon>Pelagophyceae</taxon>
        <taxon>Pelagomonadales</taxon>
        <taxon>Pelagomonadaceae</taxon>
        <taxon>Aureococcus</taxon>
    </lineage>
</organism>
<proteinExistence type="predicted"/>
<dbReference type="InterPro" id="IPR001202">
    <property type="entry name" value="WW_dom"/>
</dbReference>
<feature type="domain" description="WW" evidence="2">
    <location>
        <begin position="129"/>
        <end position="163"/>
    </location>
</feature>
<protein>
    <recommendedName>
        <fullName evidence="2">WW domain-containing protein</fullName>
    </recommendedName>
</protein>
<gene>
    <name evidence="3" type="ORF">SO694_00028128</name>
</gene>
<comment type="caution">
    <text evidence="3">The sequence shown here is derived from an EMBL/GenBank/DDBJ whole genome shotgun (WGS) entry which is preliminary data.</text>
</comment>
<dbReference type="PANTHER" id="PTHR47852:SF2">
    <property type="entry name" value="WW DOMAIN-CONTAINING PROTEIN"/>
    <property type="match status" value="1"/>
</dbReference>
<feature type="domain" description="WW" evidence="2">
    <location>
        <begin position="4"/>
        <end position="38"/>
    </location>
</feature>
<dbReference type="SMART" id="SM00456">
    <property type="entry name" value="WW"/>
    <property type="match status" value="4"/>
</dbReference>
<sequence>MADATLPAGWTRHHHRESGVDFYVHEASGETQWQPPADDGLAPGWHAVVDEATGETYYAHAETHETSWAKPRSGWAKVTSGDDVYYAHRGTAETTWERPAGYESPAEDGAIDAAADAPPADAPAPPRGADVGDGWHRVLDPETQEHYYAHRESLVVQWEPPTEGTFSPGMRAAFNGHDGDAADDDAAPPDLPDPAAEALALRRRRWRRGRGAARVARRGGPPRRGPARARAHRGPRRRPLRAAAEPRRVARVAGERLCGIQIFNPTSIGTRTTSRRRRRALAEAAGAAARAGSAAPRPATGAVLDAFARSAAPAAPAAPPAPVRPGRRPLAVGGRASAAAAPPAPAG</sequence>
<evidence type="ECO:0000259" key="2">
    <source>
        <dbReference type="PROSITE" id="PS50020"/>
    </source>
</evidence>
<name>A0ABR1FVE1_AURAN</name>
<dbReference type="SUPFAM" id="SSF51045">
    <property type="entry name" value="WW domain"/>
    <property type="match status" value="2"/>
</dbReference>
<feature type="compositionally biased region" description="Low complexity" evidence="1">
    <location>
        <begin position="328"/>
        <end position="341"/>
    </location>
</feature>
<feature type="domain" description="WW" evidence="2">
    <location>
        <begin position="39"/>
        <end position="73"/>
    </location>
</feature>